<evidence type="ECO:0000256" key="7">
    <source>
        <dbReference type="ARBA" id="ARBA00023136"/>
    </source>
</evidence>
<dbReference type="PANTHER" id="PTHR30309">
    <property type="entry name" value="INNER MEMBRANE PROTEIN YGIH"/>
    <property type="match status" value="1"/>
</dbReference>
<evidence type="ECO:0000256" key="10">
    <source>
        <dbReference type="HAMAP-Rule" id="MF_01043"/>
    </source>
</evidence>
<dbReference type="SMART" id="SM01207">
    <property type="entry name" value="G3P_acyltransf"/>
    <property type="match status" value="1"/>
</dbReference>
<evidence type="ECO:0000256" key="6">
    <source>
        <dbReference type="ARBA" id="ARBA00023098"/>
    </source>
</evidence>
<comment type="pathway">
    <text evidence="10">Lipid metabolism; phospholipid metabolism.</text>
</comment>
<dbReference type="UniPathway" id="UPA00085"/>
<dbReference type="Pfam" id="PF02660">
    <property type="entry name" value="G3P_acyltransf"/>
    <property type="match status" value="1"/>
</dbReference>
<feature type="transmembrane region" description="Helical" evidence="10">
    <location>
        <begin position="113"/>
        <end position="135"/>
    </location>
</feature>
<dbReference type="GO" id="GO:0008654">
    <property type="term" value="P:phospholipid biosynthetic process"/>
    <property type="evidence" value="ECO:0007669"/>
    <property type="project" value="UniProtKB-UniRule"/>
</dbReference>
<reference evidence="12" key="1">
    <citation type="submission" date="2016-10" db="EMBL/GenBank/DDBJ databases">
        <authorList>
            <person name="Varghese N."/>
            <person name="Submissions S."/>
        </authorList>
    </citation>
    <scope>NUCLEOTIDE SEQUENCE [LARGE SCALE GENOMIC DNA]</scope>
    <source>
        <strain evidence="12">ATCC 25963</strain>
    </source>
</reference>
<dbReference type="InterPro" id="IPR003811">
    <property type="entry name" value="G3P_acylTferase_PlsY"/>
</dbReference>
<evidence type="ECO:0000256" key="8">
    <source>
        <dbReference type="ARBA" id="ARBA00023209"/>
    </source>
</evidence>
<evidence type="ECO:0000256" key="5">
    <source>
        <dbReference type="ARBA" id="ARBA00022989"/>
    </source>
</evidence>
<feature type="transmembrane region" description="Helical" evidence="10">
    <location>
        <begin position="87"/>
        <end position="106"/>
    </location>
</feature>
<accession>A0A1I1UG13</accession>
<evidence type="ECO:0000313" key="11">
    <source>
        <dbReference type="EMBL" id="SFD69657.1"/>
    </source>
</evidence>
<evidence type="ECO:0000256" key="4">
    <source>
        <dbReference type="ARBA" id="ARBA00022692"/>
    </source>
</evidence>
<evidence type="ECO:0000313" key="12">
    <source>
        <dbReference type="Proteomes" id="UP000199400"/>
    </source>
</evidence>
<keyword evidence="6 10" id="KW-0443">Lipid metabolism</keyword>
<comment type="subunit">
    <text evidence="10">Probably interacts with PlsX.</text>
</comment>
<keyword evidence="3 10" id="KW-0808">Transferase</keyword>
<feature type="transmembrane region" description="Helical" evidence="10">
    <location>
        <begin position="6"/>
        <end position="27"/>
    </location>
</feature>
<dbReference type="STRING" id="54.SAMN02745121_01219"/>
<keyword evidence="7 10" id="KW-0472">Membrane</keyword>
<dbReference type="PANTHER" id="PTHR30309:SF0">
    <property type="entry name" value="GLYCEROL-3-PHOSPHATE ACYLTRANSFERASE-RELATED"/>
    <property type="match status" value="1"/>
</dbReference>
<comment type="subcellular location">
    <subcellularLocation>
        <location evidence="10">Cell membrane</location>
        <topology evidence="10">Multi-pass membrane protein</topology>
    </subcellularLocation>
</comment>
<keyword evidence="4 10" id="KW-0812">Transmembrane</keyword>
<comment type="function">
    <text evidence="10">Catalyzes the transfer of an acyl group from acyl-phosphate (acyl-PO(4)) to glycerol-3-phosphate (G3P) to form lysophosphatidic acid (LPA). This enzyme utilizes acyl-phosphate as fatty acyl donor, but not acyl-CoA or acyl-ACP.</text>
</comment>
<dbReference type="HAMAP" id="MF_01043">
    <property type="entry name" value="PlsY"/>
    <property type="match status" value="1"/>
</dbReference>
<dbReference type="RefSeq" id="WP_096329684.1">
    <property type="nucleotide sequence ID" value="NZ_FOMX01000003.1"/>
</dbReference>
<evidence type="ECO:0000256" key="3">
    <source>
        <dbReference type="ARBA" id="ARBA00022679"/>
    </source>
</evidence>
<gene>
    <name evidence="10" type="primary">plsY</name>
    <name evidence="11" type="ORF">SAMN02745121_01219</name>
</gene>
<feature type="transmembrane region" description="Helical" evidence="10">
    <location>
        <begin position="155"/>
        <end position="181"/>
    </location>
</feature>
<dbReference type="Proteomes" id="UP000199400">
    <property type="component" value="Unassembled WGS sequence"/>
</dbReference>
<keyword evidence="5 10" id="KW-1133">Transmembrane helix</keyword>
<dbReference type="EC" id="2.3.1.275" evidence="10"/>
<feature type="transmembrane region" description="Helical" evidence="10">
    <location>
        <begin position="48"/>
        <end position="67"/>
    </location>
</feature>
<keyword evidence="11" id="KW-0012">Acyltransferase</keyword>
<sequence>MALSVFGWCLFAYLIAAIPMGVVVGYLRGVDIRQLGSGNIGATNASRVLGAKWGLVVFVLDVLKAYLPVRMAMESSLGDLPDAPSALAWVGLAATLGHIFPVYLGFRGGKGVACALGVFSALLPLAGLLAAVIYVQTLALTRVSAIGSLTAVNAAALHILITDAPPAYKGLVVAIAALIWVRHRGNLRELARSRKASS</sequence>
<dbReference type="AlphaFoldDB" id="A0A1I1UG13"/>
<protein>
    <recommendedName>
        <fullName evidence="10">Glycerol-3-phosphate acyltransferase</fullName>
    </recommendedName>
    <alternativeName>
        <fullName evidence="10">Acyl-PO4 G3P acyltransferase</fullName>
    </alternativeName>
    <alternativeName>
        <fullName evidence="10">Acyl-phosphate--glycerol-3-phosphate acyltransferase</fullName>
    </alternativeName>
    <alternativeName>
        <fullName evidence="10">G3P acyltransferase</fullName>
        <shortName evidence="10">GPAT</shortName>
        <ecNumber evidence="10">2.3.1.275</ecNumber>
    </alternativeName>
    <alternativeName>
        <fullName evidence="10">Lysophosphatidic acid synthase</fullName>
        <shortName evidence="10">LPA synthase</shortName>
    </alternativeName>
</protein>
<comment type="catalytic activity">
    <reaction evidence="10">
        <text>an acyl phosphate + sn-glycerol 3-phosphate = a 1-acyl-sn-glycero-3-phosphate + phosphate</text>
        <dbReference type="Rhea" id="RHEA:34075"/>
        <dbReference type="ChEBI" id="CHEBI:43474"/>
        <dbReference type="ChEBI" id="CHEBI:57597"/>
        <dbReference type="ChEBI" id="CHEBI:57970"/>
        <dbReference type="ChEBI" id="CHEBI:59918"/>
        <dbReference type="EC" id="2.3.1.275"/>
    </reaction>
</comment>
<keyword evidence="8 10" id="KW-0594">Phospholipid biosynthesis</keyword>
<dbReference type="GO" id="GO:0043772">
    <property type="term" value="F:acyl-phosphate glycerol-3-phosphate acyltransferase activity"/>
    <property type="evidence" value="ECO:0007669"/>
    <property type="project" value="UniProtKB-UniRule"/>
</dbReference>
<evidence type="ECO:0000256" key="1">
    <source>
        <dbReference type="ARBA" id="ARBA00022475"/>
    </source>
</evidence>
<keyword evidence="1 10" id="KW-1003">Cell membrane</keyword>
<proteinExistence type="inferred from homology"/>
<dbReference type="GO" id="GO:0005886">
    <property type="term" value="C:plasma membrane"/>
    <property type="evidence" value="ECO:0007669"/>
    <property type="project" value="UniProtKB-SubCell"/>
</dbReference>
<keyword evidence="12" id="KW-1185">Reference proteome</keyword>
<dbReference type="EMBL" id="FOMX01000003">
    <property type="protein sequence ID" value="SFD69657.1"/>
    <property type="molecule type" value="Genomic_DNA"/>
</dbReference>
<evidence type="ECO:0000256" key="2">
    <source>
        <dbReference type="ARBA" id="ARBA00022516"/>
    </source>
</evidence>
<name>A0A1I1UG13_9BACT</name>
<organism evidence="11 12">
    <name type="scientific">Nannocystis exedens</name>
    <dbReference type="NCBI Taxonomy" id="54"/>
    <lineage>
        <taxon>Bacteria</taxon>
        <taxon>Pseudomonadati</taxon>
        <taxon>Myxococcota</taxon>
        <taxon>Polyangia</taxon>
        <taxon>Nannocystales</taxon>
        <taxon>Nannocystaceae</taxon>
        <taxon>Nannocystis</taxon>
    </lineage>
</organism>
<keyword evidence="2 10" id="KW-0444">Lipid biosynthesis</keyword>
<evidence type="ECO:0000256" key="9">
    <source>
        <dbReference type="ARBA" id="ARBA00023264"/>
    </source>
</evidence>
<comment type="similarity">
    <text evidence="10">Belongs to the PlsY family.</text>
</comment>
<keyword evidence="9 10" id="KW-1208">Phospholipid metabolism</keyword>
<dbReference type="OrthoDB" id="9777124at2"/>